<dbReference type="Proteomes" id="UP000001784">
    <property type="component" value="Chromosome"/>
</dbReference>
<dbReference type="RefSeq" id="WP_011699274.1">
    <property type="nucleotide sequence ID" value="NC_008554.1"/>
</dbReference>
<dbReference type="KEGG" id="sfu:Sfum_2426"/>
<name>A0LL04_SYNFM</name>
<sequence>MPKKTESLPELVARLKTEKILAVLALIDAERAGLLSLPDELKDGDRALTYDLGLFVLALFDEKRGAKWQELQVLRQHVIPQALDEIEALYSAIKEIGLKDYVVAGEDKTSYRWRDAVLKRYDANKTGFRAIERGDLQDLDLYDFRMSKEHEDFKYKLLQKILLRIGFRKFGIELLKSAGKPKPT</sequence>
<dbReference type="AlphaFoldDB" id="A0LL04"/>
<proteinExistence type="predicted"/>
<dbReference type="InParanoid" id="A0LL04"/>
<evidence type="ECO:0000313" key="2">
    <source>
        <dbReference type="Proteomes" id="UP000001784"/>
    </source>
</evidence>
<dbReference type="HOGENOM" id="CLU_1467514_0_0_7"/>
<gene>
    <name evidence="1" type="ordered locus">Sfum_2426</name>
</gene>
<accession>A0LL04</accession>
<dbReference type="EMBL" id="CP000478">
    <property type="protein sequence ID" value="ABK18106.1"/>
    <property type="molecule type" value="Genomic_DNA"/>
</dbReference>
<organism evidence="1 2">
    <name type="scientific">Syntrophobacter fumaroxidans (strain DSM 10017 / MPOB)</name>
    <dbReference type="NCBI Taxonomy" id="335543"/>
    <lineage>
        <taxon>Bacteria</taxon>
        <taxon>Pseudomonadati</taxon>
        <taxon>Thermodesulfobacteriota</taxon>
        <taxon>Syntrophobacteria</taxon>
        <taxon>Syntrophobacterales</taxon>
        <taxon>Syntrophobacteraceae</taxon>
        <taxon>Syntrophobacter</taxon>
    </lineage>
</organism>
<protein>
    <submittedName>
        <fullName evidence="1">Uncharacterized protein</fullName>
    </submittedName>
</protein>
<dbReference type="STRING" id="335543.Sfum_2426"/>
<evidence type="ECO:0000313" key="1">
    <source>
        <dbReference type="EMBL" id="ABK18106.1"/>
    </source>
</evidence>
<keyword evidence="2" id="KW-1185">Reference proteome</keyword>
<reference evidence="1 2" key="1">
    <citation type="submission" date="2006-10" db="EMBL/GenBank/DDBJ databases">
        <title>Complete sequence of Syntrophobacter fumaroxidans MPOB.</title>
        <authorList>
            <consortium name="US DOE Joint Genome Institute"/>
            <person name="Copeland A."/>
            <person name="Lucas S."/>
            <person name="Lapidus A."/>
            <person name="Barry K."/>
            <person name="Detter J.C."/>
            <person name="Glavina del Rio T."/>
            <person name="Hammon N."/>
            <person name="Israni S."/>
            <person name="Pitluck S."/>
            <person name="Goltsman E.G."/>
            <person name="Martinez M."/>
            <person name="Schmutz J."/>
            <person name="Larimer F."/>
            <person name="Land M."/>
            <person name="Hauser L."/>
            <person name="Kyrpides N."/>
            <person name="Kim E."/>
            <person name="Boone D.R."/>
            <person name="Brockman F."/>
            <person name="Culley D."/>
            <person name="Ferry J."/>
            <person name="Gunsalus R."/>
            <person name="McInerney M.J."/>
            <person name="Morrison M."/>
            <person name="Plugge C."/>
            <person name="Rohlin L."/>
            <person name="Scholten J."/>
            <person name="Sieber J."/>
            <person name="Stams A.J.M."/>
            <person name="Worm P."/>
            <person name="Henstra A.M."/>
            <person name="Richardson P."/>
        </authorList>
    </citation>
    <scope>NUCLEOTIDE SEQUENCE [LARGE SCALE GENOMIC DNA]</scope>
    <source>
        <strain evidence="2">DSM 10017 / MPOB</strain>
    </source>
</reference>